<feature type="compositionally biased region" description="Low complexity" evidence="5">
    <location>
        <begin position="974"/>
        <end position="994"/>
    </location>
</feature>
<dbReference type="FunFam" id="3.30.70.330:FF:000063">
    <property type="entry name" value="MEI2-like protein 5 isoform 2"/>
    <property type="match status" value="1"/>
</dbReference>
<dbReference type="FunFam" id="3.30.70.330:FF:000101">
    <property type="entry name" value="Protein MEI2-like 1"/>
    <property type="match status" value="1"/>
</dbReference>
<evidence type="ECO:0000256" key="5">
    <source>
        <dbReference type="SAM" id="MobiDB-lite"/>
    </source>
</evidence>
<protein>
    <recommendedName>
        <fullName evidence="6">RRM domain-containing protein</fullName>
    </recommendedName>
</protein>
<feature type="compositionally biased region" description="Low complexity" evidence="5">
    <location>
        <begin position="1004"/>
        <end position="1013"/>
    </location>
</feature>
<dbReference type="SUPFAM" id="SSF54928">
    <property type="entry name" value="RNA-binding domain, RBD"/>
    <property type="match status" value="2"/>
</dbReference>
<dbReference type="CDD" id="cd12524">
    <property type="entry name" value="RRM1_MEI2_like"/>
    <property type="match status" value="1"/>
</dbReference>
<dbReference type="OrthoDB" id="417481at2759"/>
<feature type="compositionally biased region" description="Polar residues" evidence="5">
    <location>
        <begin position="643"/>
        <end position="654"/>
    </location>
</feature>
<evidence type="ECO:0000313" key="8">
    <source>
        <dbReference type="Proteomes" id="UP001151287"/>
    </source>
</evidence>
<dbReference type="GO" id="GO:0045927">
    <property type="term" value="P:positive regulation of growth"/>
    <property type="evidence" value="ECO:0007669"/>
    <property type="project" value="UniProtKB-ARBA"/>
</dbReference>
<keyword evidence="8" id="KW-1185">Reference proteome</keyword>
<name>A0A9Q0CMU0_9POAL</name>
<dbReference type="GO" id="GO:0045836">
    <property type="term" value="P:positive regulation of meiotic nuclear division"/>
    <property type="evidence" value="ECO:0007669"/>
    <property type="project" value="UniProtKB-ARBA"/>
</dbReference>
<keyword evidence="2 4" id="KW-0694">RNA-binding</keyword>
<feature type="region of interest" description="Disordered" evidence="5">
    <location>
        <begin position="805"/>
        <end position="830"/>
    </location>
</feature>
<dbReference type="AlphaFoldDB" id="A0A9Q0CMU0"/>
<proteinExistence type="predicted"/>
<evidence type="ECO:0000256" key="3">
    <source>
        <dbReference type="ARBA" id="ARBA00055084"/>
    </source>
</evidence>
<dbReference type="InterPro" id="IPR012677">
    <property type="entry name" value="Nucleotide-bd_a/b_plait_sf"/>
</dbReference>
<feature type="compositionally biased region" description="Polar residues" evidence="5">
    <location>
        <begin position="529"/>
        <end position="543"/>
    </location>
</feature>
<feature type="compositionally biased region" description="Low complexity" evidence="5">
    <location>
        <begin position="506"/>
        <end position="526"/>
    </location>
</feature>
<dbReference type="Pfam" id="PF00076">
    <property type="entry name" value="RRM_1"/>
    <property type="match status" value="2"/>
</dbReference>
<feature type="region of interest" description="Disordered" evidence="5">
    <location>
        <begin position="643"/>
        <end position="715"/>
    </location>
</feature>
<feature type="compositionally biased region" description="Low complexity" evidence="5">
    <location>
        <begin position="696"/>
        <end position="706"/>
    </location>
</feature>
<keyword evidence="1" id="KW-0677">Repeat</keyword>
<dbReference type="Proteomes" id="UP001151287">
    <property type="component" value="Unassembled WGS sequence"/>
</dbReference>
<accession>A0A9Q0CMU0</accession>
<dbReference type="CDD" id="cd12531">
    <property type="entry name" value="RRM3_MEI2_like"/>
    <property type="match status" value="1"/>
</dbReference>
<feature type="compositionally biased region" description="Low complexity" evidence="5">
    <location>
        <begin position="672"/>
        <end position="682"/>
    </location>
</feature>
<dbReference type="Gene3D" id="3.30.70.330">
    <property type="match status" value="2"/>
</dbReference>
<dbReference type="InterPro" id="IPR034454">
    <property type="entry name" value="MEI2-like_RRM3"/>
</dbReference>
<gene>
    <name evidence="7" type="ORF">LUZ63_005421</name>
</gene>
<dbReference type="PROSITE" id="PS50102">
    <property type="entry name" value="RRM"/>
    <property type="match status" value="2"/>
</dbReference>
<evidence type="ECO:0000313" key="7">
    <source>
        <dbReference type="EMBL" id="KAJ1696909.1"/>
    </source>
</evidence>
<organism evidence="7 8">
    <name type="scientific">Rhynchospora breviuscula</name>
    <dbReference type="NCBI Taxonomy" id="2022672"/>
    <lineage>
        <taxon>Eukaryota</taxon>
        <taxon>Viridiplantae</taxon>
        <taxon>Streptophyta</taxon>
        <taxon>Embryophyta</taxon>
        <taxon>Tracheophyta</taxon>
        <taxon>Spermatophyta</taxon>
        <taxon>Magnoliopsida</taxon>
        <taxon>Liliopsida</taxon>
        <taxon>Poales</taxon>
        <taxon>Cyperaceae</taxon>
        <taxon>Cyperoideae</taxon>
        <taxon>Rhynchosporeae</taxon>
        <taxon>Rhynchospora</taxon>
    </lineage>
</organism>
<dbReference type="InterPro" id="IPR035979">
    <property type="entry name" value="RBD_domain_sf"/>
</dbReference>
<dbReference type="SMART" id="SM00360">
    <property type="entry name" value="RRM"/>
    <property type="match status" value="3"/>
</dbReference>
<dbReference type="EMBL" id="JAMQYH010000002">
    <property type="protein sequence ID" value="KAJ1696909.1"/>
    <property type="molecule type" value="Genomic_DNA"/>
</dbReference>
<dbReference type="InterPro" id="IPR007201">
    <property type="entry name" value="Mei2-like_Rrm_C"/>
</dbReference>
<feature type="domain" description="RRM" evidence="6">
    <location>
        <begin position="365"/>
        <end position="438"/>
    </location>
</feature>
<feature type="region of interest" description="Disordered" evidence="5">
    <location>
        <begin position="506"/>
        <end position="543"/>
    </location>
</feature>
<dbReference type="Pfam" id="PF04059">
    <property type="entry name" value="RRM_2"/>
    <property type="match status" value="1"/>
</dbReference>
<dbReference type="InterPro" id="IPR034453">
    <property type="entry name" value="MEI2-like_RRM1"/>
</dbReference>
<feature type="region of interest" description="Disordered" evidence="5">
    <location>
        <begin position="956"/>
        <end position="1021"/>
    </location>
</feature>
<dbReference type="InterPro" id="IPR000504">
    <property type="entry name" value="RRM_dom"/>
</dbReference>
<reference evidence="7" key="1">
    <citation type="journal article" date="2022" name="Cell">
        <title>Repeat-based holocentromeres influence genome architecture and karyotype evolution.</title>
        <authorList>
            <person name="Hofstatter P.G."/>
            <person name="Thangavel G."/>
            <person name="Lux T."/>
            <person name="Neumann P."/>
            <person name="Vondrak T."/>
            <person name="Novak P."/>
            <person name="Zhang M."/>
            <person name="Costa L."/>
            <person name="Castellani M."/>
            <person name="Scott A."/>
            <person name="Toegelov H."/>
            <person name="Fuchs J."/>
            <person name="Mata-Sucre Y."/>
            <person name="Dias Y."/>
            <person name="Vanzela A.L.L."/>
            <person name="Huettel B."/>
            <person name="Almeida C.C.S."/>
            <person name="Simkova H."/>
            <person name="Souza G."/>
            <person name="Pedrosa-Harand A."/>
            <person name="Macas J."/>
            <person name="Mayer K.F.X."/>
            <person name="Houben A."/>
            <person name="Marques A."/>
        </authorList>
    </citation>
    <scope>NUCLEOTIDE SEQUENCE</scope>
    <source>
        <strain evidence="7">RhyBre1mFocal</strain>
    </source>
</reference>
<evidence type="ECO:0000256" key="1">
    <source>
        <dbReference type="ARBA" id="ARBA00022737"/>
    </source>
</evidence>
<sequence>MPSKVMDHRHISPSFFTEEMRFPVERQVGFWKPESLPEQRGAEGFAFLSGGKSVSSSPLDKVQPIGVNSGNIRDQKTKFAVEDSFRSREIAASLSSASSWRTTDMDSGPHKLSASTVSLFAADAGRLNINGSRFENGLFSSSFSDILDKKMRLGSGSMLLGRPVTDLAMRGAEHHTQGHTEEEPFELTEEIEAQTIGNLLPDDDDLLSGVIDEIACMNLSHGNTNGDDIDDDIFFTGGGMELEGDELDLANANKAALGGSLLNGAGPFVGEHPFGEHPSRTLFVRNINSNVEDSELRLLFEQYGDIRTLYTACKHRGFVMISYYDIRSARNAMRSLQNKPLRRRKLDIHYSIPKDNPSDKDVNQGTLVVFNLDSSISNDDLHQIFGVYGEIKEIRETPHKCNHKFIEYYDIRAAEAALRALNRSDIAGKKIKLEPSRPGGTRRLLPQLGSDIDQEDIAACKHGSPSNSPSTVFGSISIENGSIQGLPSALRGQPVNNHFMDSQFPSLSSSLSQTLSSPIGISSGGPHNVATNTGSSTGNQSEVSHSLGQMNFGFQGAVPVPAGFHANSLPEYHHNNGAIANGIQYNLNSMPAVGMNINSRTGEGIDGRHIQKVGSAGLNGHTFDRSESGFGFSGNGNCPLHGNQQMVWNNSPGSFGNPHMHHQPSGPAPNVLWSNSPTSLLPNLPPAHHHHPIPRGPSHLLDSLSLPHHHHVGSAPSLWDRRQHFVGSTPSDLSDPVPTPQSFHPASLGSAQLHAFELAGAHGMGFSAVDPALQVGMPSPQQRGAHMFHAGRNPPMVPVGPGSFDGAANERGMRARRSDSSGSQGDNKKQYELDIDKIMRGDDSRTTLMIKNIPNKYTSKMLLAAIDENHRGTYDFIYLPIDFKNKCNVGYAFINMINPQHIIPFYQTFNGKKWEKFNSEKVASLAYARIQGKSALIAHFQNSSLMNEDKRCRPILFHSEGPNAGDQEPFPMGSNIRSRSGRNRSSLSEENSQEVPLTIPINTPEPSSTEPTSGPAKDSSE</sequence>
<comment type="caution">
    <text evidence="7">The sequence shown here is derived from an EMBL/GenBank/DDBJ whole genome shotgun (WGS) entry which is preliminary data.</text>
</comment>
<evidence type="ECO:0000256" key="4">
    <source>
        <dbReference type="PROSITE-ProRule" id="PRU00176"/>
    </source>
</evidence>
<dbReference type="PANTHER" id="PTHR23189">
    <property type="entry name" value="RNA RECOGNITION MOTIF-CONTAINING"/>
    <property type="match status" value="1"/>
</dbReference>
<feature type="domain" description="RRM" evidence="6">
    <location>
        <begin position="280"/>
        <end position="353"/>
    </location>
</feature>
<comment type="function">
    <text evidence="3">Probable RNA-binding protein that may play a role in growth regulation.</text>
</comment>
<evidence type="ECO:0000256" key="2">
    <source>
        <dbReference type="ARBA" id="ARBA00022884"/>
    </source>
</evidence>
<evidence type="ECO:0000259" key="6">
    <source>
        <dbReference type="PROSITE" id="PS50102"/>
    </source>
</evidence>
<dbReference type="GO" id="GO:0003723">
    <property type="term" value="F:RNA binding"/>
    <property type="evidence" value="ECO:0007669"/>
    <property type="project" value="UniProtKB-UniRule"/>
</dbReference>